<evidence type="ECO:0000313" key="1">
    <source>
        <dbReference type="EMBL" id="PJE36388.1"/>
    </source>
</evidence>
<gene>
    <name evidence="1" type="ORF">CVM52_12185</name>
</gene>
<name>A0A2M8J0V9_9RHOB</name>
<organism evidence="1 2">
    <name type="scientific">Pseudooceanicola lipolyticus</name>
    <dbReference type="NCBI Taxonomy" id="2029104"/>
    <lineage>
        <taxon>Bacteria</taxon>
        <taxon>Pseudomonadati</taxon>
        <taxon>Pseudomonadota</taxon>
        <taxon>Alphaproteobacteria</taxon>
        <taxon>Rhodobacterales</taxon>
        <taxon>Paracoccaceae</taxon>
        <taxon>Pseudooceanicola</taxon>
    </lineage>
</organism>
<reference evidence="1 2" key="1">
    <citation type="journal article" date="2018" name="Int. J. Syst. Evol. Microbiol.">
        <title>Pseudooceanicola lipolyticus sp. nov., a marine alphaproteobacterium, reclassification of Oceanicola flagellatus as Pseudooceanicola flagellatus comb. nov. and emended description of the genus Pseudooceanicola.</title>
        <authorList>
            <person name="Huang M.-M."/>
            <person name="Guo L.-L."/>
            <person name="Wu Y.-H."/>
            <person name="Lai Q.-L."/>
            <person name="Shao Z.-Z."/>
            <person name="Wang C.-S."/>
            <person name="Wu M."/>
            <person name="Xu X.-W."/>
        </authorList>
    </citation>
    <scope>NUCLEOTIDE SEQUENCE [LARGE SCALE GENOMIC DNA]</scope>
    <source>
        <strain evidence="1 2">157</strain>
    </source>
</reference>
<dbReference type="EMBL" id="PGTB01000044">
    <property type="protein sequence ID" value="PJE36388.1"/>
    <property type="molecule type" value="Genomic_DNA"/>
</dbReference>
<dbReference type="AlphaFoldDB" id="A0A2M8J0V9"/>
<accession>A0A2M8J0V9</accession>
<protein>
    <submittedName>
        <fullName evidence="1">Molybdopterin biosynthesis protein</fullName>
    </submittedName>
</protein>
<dbReference type="Proteomes" id="UP000231553">
    <property type="component" value="Unassembled WGS sequence"/>
</dbReference>
<evidence type="ECO:0000313" key="2">
    <source>
        <dbReference type="Proteomes" id="UP000231553"/>
    </source>
</evidence>
<feature type="non-terminal residue" evidence="1">
    <location>
        <position position="141"/>
    </location>
</feature>
<proteinExistence type="predicted"/>
<comment type="caution">
    <text evidence="1">The sequence shown here is derived from an EMBL/GenBank/DDBJ whole genome shotgun (WGS) entry which is preliminary data.</text>
</comment>
<keyword evidence="2" id="KW-1185">Reference proteome</keyword>
<sequence length="141" mass="14909">MRFGPVPVTEAAGHVLAHSVQLPQGRLRKGKLLSAENVAALRAAGWEHITVARLDPDDIAENAAARQLAAALLPDPAAAGLQLSEAFTGRVNLLAAGPGLARIDTARVNAVNRVHPMITLATVPRWQRMDPGHMVATVKII</sequence>